<dbReference type="Proteomes" id="UP000037269">
    <property type="component" value="Unassembled WGS sequence"/>
</dbReference>
<accession>A0A0D1XW51</accession>
<dbReference type="InterPro" id="IPR024185">
    <property type="entry name" value="FTHF_cligase-like_sf"/>
</dbReference>
<evidence type="ECO:0000313" key="3">
    <source>
        <dbReference type="EMBL" id="SDJ10938.1"/>
    </source>
</evidence>
<dbReference type="AlphaFoldDB" id="A0A0D1XW51"/>
<gene>
    <name evidence="2" type="ORF">AF333_04115</name>
    <name evidence="3" type="ORF">SAMN04487909_1126</name>
</gene>
<dbReference type="PANTHER" id="PTHR43682:SF1">
    <property type="entry name" value="LACTATE UTILIZATION PROTEIN C"/>
    <property type="match status" value="1"/>
</dbReference>
<dbReference type="GeneID" id="42304391"/>
<evidence type="ECO:0000313" key="4">
    <source>
        <dbReference type="Proteomes" id="UP000037269"/>
    </source>
</evidence>
<dbReference type="PANTHER" id="PTHR43682">
    <property type="entry name" value="LACTATE UTILIZATION PROTEIN C"/>
    <property type="match status" value="1"/>
</dbReference>
<sequence length="242" mass="27281">MSKREEEMIRKLDEQAAMKEEQFFAHIANRLNRQRITKAPDHPFRGAPDFWLAYELSEEKRIELFMTNWTNMGGYTQRFPNLTSLCNYIEDMAQTMKAKYMIRFDHPLLNEMNMEQNLPDVEMTVWNERAEEELLVKAAGADIGIAVVDYAIAHTGTVVALSAAGQGRSVSLLPTVFIAVLRVSDIKTKMGEVMTDLTRRFGNQLPAGVHFISGPSRSADIENDLTIGVHGPGIVHALILDE</sequence>
<dbReference type="Pfam" id="PF02589">
    <property type="entry name" value="LUD_dom"/>
    <property type="match status" value="1"/>
</dbReference>
<evidence type="ECO:0000313" key="2">
    <source>
        <dbReference type="EMBL" id="KON94789.1"/>
    </source>
</evidence>
<dbReference type="PATRIC" id="fig|47500.8.peg.4130"/>
<evidence type="ECO:0000313" key="5">
    <source>
        <dbReference type="Proteomes" id="UP000182836"/>
    </source>
</evidence>
<keyword evidence="4" id="KW-1185">Reference proteome</keyword>
<evidence type="ECO:0000259" key="1">
    <source>
        <dbReference type="Pfam" id="PF02589"/>
    </source>
</evidence>
<dbReference type="RefSeq" id="WP_043068547.1">
    <property type="nucleotide sequence ID" value="NZ_BJOA01000077.1"/>
</dbReference>
<dbReference type="STRING" id="47500.AF333_04115"/>
<feature type="domain" description="LUD" evidence="1">
    <location>
        <begin position="66"/>
        <end position="240"/>
    </location>
</feature>
<name>A0A0D1XW51_ANEMI</name>
<reference evidence="3 5" key="2">
    <citation type="submission" date="2016-10" db="EMBL/GenBank/DDBJ databases">
        <authorList>
            <person name="de Groot N.N."/>
        </authorList>
    </citation>
    <scope>NUCLEOTIDE SEQUENCE [LARGE SCALE GENOMIC DNA]</scope>
    <source>
        <strain evidence="3 5">DSM 2895</strain>
    </source>
</reference>
<dbReference type="Proteomes" id="UP000182836">
    <property type="component" value="Unassembled WGS sequence"/>
</dbReference>
<dbReference type="EMBL" id="LGUG01000004">
    <property type="protein sequence ID" value="KON94789.1"/>
    <property type="molecule type" value="Genomic_DNA"/>
</dbReference>
<dbReference type="Gene3D" id="3.40.50.10420">
    <property type="entry name" value="NagB/RpiA/CoA transferase-like"/>
    <property type="match status" value="1"/>
</dbReference>
<dbReference type="InterPro" id="IPR037171">
    <property type="entry name" value="NagB/RpiA_transferase-like"/>
</dbReference>
<reference evidence="2 4" key="1">
    <citation type="submission" date="2015-07" db="EMBL/GenBank/DDBJ databases">
        <title>Fjat-14205 dsm 2895.</title>
        <authorList>
            <person name="Liu B."/>
            <person name="Wang J."/>
            <person name="Zhu Y."/>
            <person name="Liu G."/>
            <person name="Chen Q."/>
            <person name="Chen Z."/>
            <person name="Lan J."/>
            <person name="Che J."/>
            <person name="Ge C."/>
            <person name="Shi H."/>
            <person name="Pan Z."/>
            <person name="Liu X."/>
        </authorList>
    </citation>
    <scope>NUCLEOTIDE SEQUENCE [LARGE SCALE GENOMIC DNA]</scope>
    <source>
        <strain evidence="2 4">DSM 2895</strain>
    </source>
</reference>
<dbReference type="EMBL" id="FNED01000012">
    <property type="protein sequence ID" value="SDJ10938.1"/>
    <property type="molecule type" value="Genomic_DNA"/>
</dbReference>
<dbReference type="OrthoDB" id="9794157at2"/>
<protein>
    <submittedName>
        <fullName evidence="3">L-lactate dehydrogenase complex protein LldG</fullName>
    </submittedName>
</protein>
<dbReference type="SUPFAM" id="SSF100950">
    <property type="entry name" value="NagB/RpiA/CoA transferase-like"/>
    <property type="match status" value="1"/>
</dbReference>
<dbReference type="InterPro" id="IPR003741">
    <property type="entry name" value="LUD_dom"/>
</dbReference>
<organism evidence="2 4">
    <name type="scientific">Aneurinibacillus migulanus</name>
    <name type="common">Bacillus migulanus</name>
    <dbReference type="NCBI Taxonomy" id="47500"/>
    <lineage>
        <taxon>Bacteria</taxon>
        <taxon>Bacillati</taxon>
        <taxon>Bacillota</taxon>
        <taxon>Bacilli</taxon>
        <taxon>Bacillales</taxon>
        <taxon>Paenibacillaceae</taxon>
        <taxon>Aneurinibacillus group</taxon>
        <taxon>Aneurinibacillus</taxon>
    </lineage>
</organism>
<proteinExistence type="predicted"/>